<comment type="pathway">
    <text evidence="2">Protein modification; protein ubiquitination.</text>
</comment>
<dbReference type="OrthoDB" id="8062037at2759"/>
<dbReference type="InterPro" id="IPR001841">
    <property type="entry name" value="Znf_RING"/>
</dbReference>
<dbReference type="PANTHER" id="PTHR46913">
    <property type="entry name" value="RING-H2 FINGER PROTEIN ATL16"/>
    <property type="match status" value="1"/>
</dbReference>
<comment type="catalytic activity">
    <reaction evidence="1">
        <text>S-ubiquitinyl-[E2 ubiquitin-conjugating enzyme]-L-cysteine + [acceptor protein]-L-lysine = [E2 ubiquitin-conjugating enzyme]-L-cysteine + N(6)-ubiquitinyl-[acceptor protein]-L-lysine.</text>
        <dbReference type="EC" id="2.3.2.27"/>
    </reaction>
</comment>
<feature type="region of interest" description="Disordered" evidence="10">
    <location>
        <begin position="1"/>
        <end position="49"/>
    </location>
</feature>
<evidence type="ECO:0000256" key="10">
    <source>
        <dbReference type="SAM" id="MobiDB-lite"/>
    </source>
</evidence>
<dbReference type="Gramene" id="OMO75291">
    <property type="protein sequence ID" value="OMO75291"/>
    <property type="gene ID" value="CCACVL1_16251"/>
</dbReference>
<keyword evidence="6 9" id="KW-0863">Zinc-finger</keyword>
<proteinExistence type="predicted"/>
<evidence type="ECO:0000256" key="6">
    <source>
        <dbReference type="ARBA" id="ARBA00022771"/>
    </source>
</evidence>
<dbReference type="OMA" id="TTSPWRY"/>
<evidence type="ECO:0000256" key="4">
    <source>
        <dbReference type="ARBA" id="ARBA00022679"/>
    </source>
</evidence>
<name>A0A1R3HYK8_COCAP</name>
<dbReference type="FunFam" id="3.30.40.10:FF:000591">
    <property type="entry name" value="RING-H2 finger protein ATL65"/>
    <property type="match status" value="1"/>
</dbReference>
<dbReference type="InterPro" id="IPR044600">
    <property type="entry name" value="ATL1/ATL16-like"/>
</dbReference>
<dbReference type="EC" id="2.3.2.27" evidence="3"/>
<evidence type="ECO:0000313" key="14">
    <source>
        <dbReference type="Proteomes" id="UP000188268"/>
    </source>
</evidence>
<feature type="transmembrane region" description="Helical" evidence="11">
    <location>
        <begin position="58"/>
        <end position="78"/>
    </location>
</feature>
<evidence type="ECO:0000256" key="9">
    <source>
        <dbReference type="PROSITE-ProRule" id="PRU00175"/>
    </source>
</evidence>
<evidence type="ECO:0000256" key="5">
    <source>
        <dbReference type="ARBA" id="ARBA00022723"/>
    </source>
</evidence>
<evidence type="ECO:0000256" key="7">
    <source>
        <dbReference type="ARBA" id="ARBA00022786"/>
    </source>
</evidence>
<feature type="compositionally biased region" description="Low complexity" evidence="10">
    <location>
        <begin position="24"/>
        <end position="47"/>
    </location>
</feature>
<keyword evidence="8" id="KW-0862">Zinc</keyword>
<dbReference type="AlphaFoldDB" id="A0A1R3HYK8"/>
<sequence>MWINGWAPSQSPAASPSPSPSSSPAPSSSSSTSSSSSSTSSSSSPQPSKLPVDFSPPLIAMVVVVAAAFLIVTYSRLISKRLVPKILRFLRFFRRRRRRRRYLPSTTTDLDSLPPSDPFDLPLSPYGLDDSTIKTLPLSLYTSKTKPNNSPKDCAVCLLEFEDDEYVRTLPVCSHAFHVDCIDIWLKSHANCPLCRAGIFASESPFTPLMAARIRPSLDETLLVGSALESLTETPVQSLPNNTTTEITEEPSPRRVNGNGNCEERFNFVLKRSYSFGFERSLASERMVTEPNTASPWRYRRGGNSFWSKRASPFGSLMTKPRVFSFRYYRGMKASPFFRRRGFFPLSERYSGSGGGGGGGGGSSRRSKSMASPMFLRSAASSVAAFSSSRLRCGDPEALLSPERFNRR</sequence>
<gene>
    <name evidence="13" type="ORF">CCACVL1_16251</name>
</gene>
<feature type="region of interest" description="Disordered" evidence="10">
    <location>
        <begin position="349"/>
        <end position="371"/>
    </location>
</feature>
<dbReference type="Gene3D" id="3.30.40.10">
    <property type="entry name" value="Zinc/RING finger domain, C3HC4 (zinc finger)"/>
    <property type="match status" value="1"/>
</dbReference>
<keyword evidence="4" id="KW-0808">Transferase</keyword>
<dbReference type="GO" id="GO:0008270">
    <property type="term" value="F:zinc ion binding"/>
    <property type="evidence" value="ECO:0007669"/>
    <property type="project" value="UniProtKB-KW"/>
</dbReference>
<keyword evidence="11" id="KW-0472">Membrane</keyword>
<evidence type="ECO:0000313" key="13">
    <source>
        <dbReference type="EMBL" id="OMO75291.1"/>
    </source>
</evidence>
<feature type="compositionally biased region" description="Gly residues" evidence="10">
    <location>
        <begin position="352"/>
        <end position="363"/>
    </location>
</feature>
<dbReference type="InterPro" id="IPR013083">
    <property type="entry name" value="Znf_RING/FYVE/PHD"/>
</dbReference>
<dbReference type="GO" id="GO:0016567">
    <property type="term" value="P:protein ubiquitination"/>
    <property type="evidence" value="ECO:0007669"/>
    <property type="project" value="UniProtKB-UniPathway"/>
</dbReference>
<reference evidence="13 14" key="1">
    <citation type="submission" date="2013-09" db="EMBL/GenBank/DDBJ databases">
        <title>Corchorus capsularis genome sequencing.</title>
        <authorList>
            <person name="Alam M."/>
            <person name="Haque M.S."/>
            <person name="Islam M.S."/>
            <person name="Emdad E.M."/>
            <person name="Islam M.M."/>
            <person name="Ahmed B."/>
            <person name="Halim A."/>
            <person name="Hossen Q.M.M."/>
            <person name="Hossain M.Z."/>
            <person name="Ahmed R."/>
            <person name="Khan M.M."/>
            <person name="Islam R."/>
            <person name="Rashid M.M."/>
            <person name="Khan S.A."/>
            <person name="Rahman M.S."/>
            <person name="Alam M."/>
        </authorList>
    </citation>
    <scope>NUCLEOTIDE SEQUENCE [LARGE SCALE GENOMIC DNA]</scope>
    <source>
        <strain evidence="14">cv. CVL-1</strain>
        <tissue evidence="13">Whole seedling</tissue>
    </source>
</reference>
<dbReference type="Proteomes" id="UP000188268">
    <property type="component" value="Unassembled WGS sequence"/>
</dbReference>
<dbReference type="UniPathway" id="UPA00143"/>
<protein>
    <recommendedName>
        <fullName evidence="3">RING-type E3 ubiquitin transferase</fullName>
        <ecNumber evidence="3">2.3.2.27</ecNumber>
    </recommendedName>
</protein>
<dbReference type="EMBL" id="AWWV01011035">
    <property type="protein sequence ID" value="OMO75291.1"/>
    <property type="molecule type" value="Genomic_DNA"/>
</dbReference>
<accession>A0A1R3HYK8</accession>
<feature type="region of interest" description="Disordered" evidence="10">
    <location>
        <begin position="235"/>
        <end position="258"/>
    </location>
</feature>
<dbReference type="SMART" id="SM00184">
    <property type="entry name" value="RING"/>
    <property type="match status" value="1"/>
</dbReference>
<evidence type="ECO:0000256" key="3">
    <source>
        <dbReference type="ARBA" id="ARBA00012483"/>
    </source>
</evidence>
<dbReference type="STRING" id="210143.A0A1R3HYK8"/>
<keyword evidence="5" id="KW-0479">Metal-binding</keyword>
<evidence type="ECO:0000256" key="2">
    <source>
        <dbReference type="ARBA" id="ARBA00004906"/>
    </source>
</evidence>
<evidence type="ECO:0000256" key="8">
    <source>
        <dbReference type="ARBA" id="ARBA00022833"/>
    </source>
</evidence>
<dbReference type="Pfam" id="PF13639">
    <property type="entry name" value="zf-RING_2"/>
    <property type="match status" value="1"/>
</dbReference>
<evidence type="ECO:0000256" key="1">
    <source>
        <dbReference type="ARBA" id="ARBA00000900"/>
    </source>
</evidence>
<feature type="domain" description="RING-type" evidence="12">
    <location>
        <begin position="154"/>
        <end position="196"/>
    </location>
</feature>
<keyword evidence="14" id="KW-1185">Reference proteome</keyword>
<keyword evidence="7" id="KW-0833">Ubl conjugation pathway</keyword>
<dbReference type="GO" id="GO:0061630">
    <property type="term" value="F:ubiquitin protein ligase activity"/>
    <property type="evidence" value="ECO:0007669"/>
    <property type="project" value="UniProtKB-EC"/>
</dbReference>
<organism evidence="13 14">
    <name type="scientific">Corchorus capsularis</name>
    <name type="common">Jute</name>
    <dbReference type="NCBI Taxonomy" id="210143"/>
    <lineage>
        <taxon>Eukaryota</taxon>
        <taxon>Viridiplantae</taxon>
        <taxon>Streptophyta</taxon>
        <taxon>Embryophyta</taxon>
        <taxon>Tracheophyta</taxon>
        <taxon>Spermatophyta</taxon>
        <taxon>Magnoliopsida</taxon>
        <taxon>eudicotyledons</taxon>
        <taxon>Gunneridae</taxon>
        <taxon>Pentapetalae</taxon>
        <taxon>rosids</taxon>
        <taxon>malvids</taxon>
        <taxon>Malvales</taxon>
        <taxon>Malvaceae</taxon>
        <taxon>Grewioideae</taxon>
        <taxon>Apeibeae</taxon>
        <taxon>Corchorus</taxon>
    </lineage>
</organism>
<keyword evidence="11" id="KW-1133">Transmembrane helix</keyword>
<dbReference type="CDD" id="cd16461">
    <property type="entry name" value="RING-H2_EL5-like"/>
    <property type="match status" value="1"/>
</dbReference>
<comment type="caution">
    <text evidence="13">The sequence shown here is derived from an EMBL/GenBank/DDBJ whole genome shotgun (WGS) entry which is preliminary data.</text>
</comment>
<dbReference type="PANTHER" id="PTHR46913:SF21">
    <property type="entry name" value="RING-TYPE E3 UBIQUITIN TRANSFERASE"/>
    <property type="match status" value="1"/>
</dbReference>
<evidence type="ECO:0000259" key="12">
    <source>
        <dbReference type="PROSITE" id="PS50089"/>
    </source>
</evidence>
<dbReference type="PROSITE" id="PS50089">
    <property type="entry name" value="ZF_RING_2"/>
    <property type="match status" value="1"/>
</dbReference>
<keyword evidence="11" id="KW-0812">Transmembrane</keyword>
<evidence type="ECO:0000256" key="11">
    <source>
        <dbReference type="SAM" id="Phobius"/>
    </source>
</evidence>
<dbReference type="SUPFAM" id="SSF57850">
    <property type="entry name" value="RING/U-box"/>
    <property type="match status" value="1"/>
</dbReference>